<keyword evidence="13" id="KW-1185">Reference proteome</keyword>
<name>A0AAP0RYJ6_LIQFO</name>
<dbReference type="EMBL" id="JBBPBK010000006">
    <property type="protein sequence ID" value="KAK9283924.1"/>
    <property type="molecule type" value="Genomic_DNA"/>
</dbReference>
<reference evidence="12 13" key="1">
    <citation type="journal article" date="2024" name="Plant J.">
        <title>Genome sequences and population genomics reveal climatic adaptation and genomic divergence between two closely related sweetgum species.</title>
        <authorList>
            <person name="Xu W.Q."/>
            <person name="Ren C.Q."/>
            <person name="Zhang X.Y."/>
            <person name="Comes H.P."/>
            <person name="Liu X.H."/>
            <person name="Li Y.G."/>
            <person name="Kettle C.J."/>
            <person name="Jalonen R."/>
            <person name="Gaisberger H."/>
            <person name="Ma Y.Z."/>
            <person name="Qiu Y.X."/>
        </authorList>
    </citation>
    <scope>NUCLEOTIDE SEQUENCE [LARGE SCALE GENOMIC DNA]</scope>
    <source>
        <strain evidence="12">Hangzhou</strain>
    </source>
</reference>
<dbReference type="PANTHER" id="PTHR47460:SF1">
    <property type="entry name" value="SERINE_THREONINE-PROTEIN KINASE-LIKE PROTEIN ACR4"/>
    <property type="match status" value="1"/>
</dbReference>
<dbReference type="SUPFAM" id="SSF50985">
    <property type="entry name" value="RCC1/BLIP-II"/>
    <property type="match status" value="1"/>
</dbReference>
<accession>A0AAP0RYJ6</accession>
<evidence type="ECO:0000256" key="10">
    <source>
        <dbReference type="ARBA" id="ARBA00047899"/>
    </source>
</evidence>
<keyword evidence="9" id="KW-0325">Glycoprotein</keyword>
<evidence type="ECO:0000256" key="3">
    <source>
        <dbReference type="ARBA" id="ARBA00022692"/>
    </source>
</evidence>
<evidence type="ECO:0000313" key="13">
    <source>
        <dbReference type="Proteomes" id="UP001415857"/>
    </source>
</evidence>
<comment type="catalytic activity">
    <reaction evidence="11">
        <text>L-seryl-[protein] + ATP = O-phospho-L-seryl-[protein] + ADP + H(+)</text>
        <dbReference type="Rhea" id="RHEA:17989"/>
        <dbReference type="Rhea" id="RHEA-COMP:9863"/>
        <dbReference type="Rhea" id="RHEA-COMP:11604"/>
        <dbReference type="ChEBI" id="CHEBI:15378"/>
        <dbReference type="ChEBI" id="CHEBI:29999"/>
        <dbReference type="ChEBI" id="CHEBI:30616"/>
        <dbReference type="ChEBI" id="CHEBI:83421"/>
        <dbReference type="ChEBI" id="CHEBI:456216"/>
        <dbReference type="EC" id="2.7.11.1"/>
    </reaction>
</comment>
<dbReference type="PANTHER" id="PTHR47460">
    <property type="entry name" value="SERINE/THREONINE-PROTEIN KINASE-LIKE PROTEIN ACR4"/>
    <property type="match status" value="1"/>
</dbReference>
<evidence type="ECO:0000256" key="11">
    <source>
        <dbReference type="ARBA" id="ARBA00048679"/>
    </source>
</evidence>
<dbReference type="Gene3D" id="2.130.10.30">
    <property type="entry name" value="Regulator of chromosome condensation 1/beta-lactamase-inhibitor protein II"/>
    <property type="match status" value="2"/>
</dbReference>
<evidence type="ECO:0000256" key="2">
    <source>
        <dbReference type="ARBA" id="ARBA00012513"/>
    </source>
</evidence>
<keyword evidence="6" id="KW-0472">Membrane</keyword>
<keyword evidence="4" id="KW-0732">Signal</keyword>
<dbReference type="EC" id="2.7.11.1" evidence="2"/>
<keyword evidence="3" id="KW-0812">Transmembrane</keyword>
<dbReference type="GO" id="GO:0016020">
    <property type="term" value="C:membrane"/>
    <property type="evidence" value="ECO:0007669"/>
    <property type="project" value="UniProtKB-SubCell"/>
</dbReference>
<comment type="catalytic activity">
    <reaction evidence="10">
        <text>L-threonyl-[protein] + ATP = O-phospho-L-threonyl-[protein] + ADP + H(+)</text>
        <dbReference type="Rhea" id="RHEA:46608"/>
        <dbReference type="Rhea" id="RHEA-COMP:11060"/>
        <dbReference type="Rhea" id="RHEA-COMP:11605"/>
        <dbReference type="ChEBI" id="CHEBI:15378"/>
        <dbReference type="ChEBI" id="CHEBI:30013"/>
        <dbReference type="ChEBI" id="CHEBI:30616"/>
        <dbReference type="ChEBI" id="CHEBI:61977"/>
        <dbReference type="ChEBI" id="CHEBI:456216"/>
        <dbReference type="EC" id="2.7.11.1"/>
    </reaction>
</comment>
<evidence type="ECO:0000256" key="7">
    <source>
        <dbReference type="ARBA" id="ARBA00023157"/>
    </source>
</evidence>
<dbReference type="AlphaFoldDB" id="A0AAP0RYJ6"/>
<evidence type="ECO:0000256" key="6">
    <source>
        <dbReference type="ARBA" id="ARBA00023136"/>
    </source>
</evidence>
<evidence type="ECO:0000313" key="12">
    <source>
        <dbReference type="EMBL" id="KAK9283924.1"/>
    </source>
</evidence>
<organism evidence="12 13">
    <name type="scientific">Liquidambar formosana</name>
    <name type="common">Formosan gum</name>
    <dbReference type="NCBI Taxonomy" id="63359"/>
    <lineage>
        <taxon>Eukaryota</taxon>
        <taxon>Viridiplantae</taxon>
        <taxon>Streptophyta</taxon>
        <taxon>Embryophyta</taxon>
        <taxon>Tracheophyta</taxon>
        <taxon>Spermatophyta</taxon>
        <taxon>Magnoliopsida</taxon>
        <taxon>eudicotyledons</taxon>
        <taxon>Gunneridae</taxon>
        <taxon>Pentapetalae</taxon>
        <taxon>Saxifragales</taxon>
        <taxon>Altingiaceae</taxon>
        <taxon>Liquidambar</taxon>
    </lineage>
</organism>
<dbReference type="Pfam" id="PF13540">
    <property type="entry name" value="RCC1_2"/>
    <property type="match status" value="1"/>
</dbReference>
<protein>
    <recommendedName>
        <fullName evidence="2">non-specific serine/threonine protein kinase</fullName>
        <ecNumber evidence="2">2.7.11.1</ecNumber>
    </recommendedName>
</protein>
<sequence>MTIIPSSVVAVIITTLIAFITSATLIHGLGSGSTVAVSYGSNTICGIVAEEPTQRIVCYRGGRIISVLPNISFSSISGGRNSFCGLTSDGRLLLCWDTTSSNTTLHFRRVYYNDTVLLENLAVDGDEVCATVNGVNVTGVVKCWRGDRSSQNLPSEVESFVSISSGLGFSCGIRENTRRVRCWGNNAIVTEIETQFGNMPMWSIIAGGSHVCGLNTSGSLLCEGSNSSGQLNVPTDSSMEFSKVALGANHTCAIWKSNGTVVCWGGGGQFLVNATANISFESIESGFNYTCGLTKGNFSIICWGPGWPNNQSYSDLPLPKILPGPCVQPSSCHV</sequence>
<evidence type="ECO:0000256" key="4">
    <source>
        <dbReference type="ARBA" id="ARBA00022729"/>
    </source>
</evidence>
<dbReference type="Proteomes" id="UP001415857">
    <property type="component" value="Unassembled WGS sequence"/>
</dbReference>
<gene>
    <name evidence="12" type="ORF">L1049_012181</name>
</gene>
<evidence type="ECO:0000256" key="8">
    <source>
        <dbReference type="ARBA" id="ARBA00023170"/>
    </source>
</evidence>
<evidence type="ECO:0000256" key="9">
    <source>
        <dbReference type="ARBA" id="ARBA00023180"/>
    </source>
</evidence>
<dbReference type="GO" id="GO:0004674">
    <property type="term" value="F:protein serine/threonine kinase activity"/>
    <property type="evidence" value="ECO:0007669"/>
    <property type="project" value="UniProtKB-KW"/>
</dbReference>
<keyword evidence="8" id="KW-0675">Receptor</keyword>
<keyword evidence="5" id="KW-1133">Transmembrane helix</keyword>
<dbReference type="InterPro" id="IPR009091">
    <property type="entry name" value="RCC1/BLIP-II"/>
</dbReference>
<keyword evidence="7" id="KW-1015">Disulfide bond</keyword>
<evidence type="ECO:0000256" key="5">
    <source>
        <dbReference type="ARBA" id="ARBA00022989"/>
    </source>
</evidence>
<comment type="caution">
    <text evidence="12">The sequence shown here is derived from an EMBL/GenBank/DDBJ whole genome shotgun (WGS) entry which is preliminary data.</text>
</comment>
<evidence type="ECO:0000256" key="1">
    <source>
        <dbReference type="ARBA" id="ARBA00004479"/>
    </source>
</evidence>
<proteinExistence type="predicted"/>
<comment type="subcellular location">
    <subcellularLocation>
        <location evidence="1">Membrane</location>
        <topology evidence="1">Single-pass type I membrane protein</topology>
    </subcellularLocation>
</comment>